<feature type="transmembrane region" description="Helical" evidence="10">
    <location>
        <begin position="200"/>
        <end position="226"/>
    </location>
</feature>
<keyword evidence="5" id="KW-0645">Protease</keyword>
<sequence length="247" mass="27245">MQVVFTTVFAIVPSILLLLYFYKRDLNPEPRGALLLTFLFGVLIVVPVVAVVLPIQSHVKVPAGPFSFGLFTAFLCAAIPEEFFKFIVVTRYSARHRAFDEPMDGIVYGATASLGFATFENIMYVSHGGWETAIARAFTAVPCHACLGAILGYYVGQARFEPGRKAALWWGLLAAILLHGMYDFPLMAMRRMSDEDGGVMLWSFLALMAACLLVLVVAIIWVLGIVRKLHRAQERAVEQLAVASPTE</sequence>
<feature type="transmembrane region" description="Helical" evidence="10">
    <location>
        <begin position="105"/>
        <end position="127"/>
    </location>
</feature>
<evidence type="ECO:0000256" key="6">
    <source>
        <dbReference type="ARBA" id="ARBA00022692"/>
    </source>
</evidence>
<proteinExistence type="inferred from homology"/>
<evidence type="ECO:0000256" key="2">
    <source>
        <dbReference type="ARBA" id="ARBA00009165"/>
    </source>
</evidence>
<reference evidence="11 12" key="1">
    <citation type="submission" date="2024-09" db="EMBL/GenBank/DDBJ databases">
        <authorList>
            <person name="D'Angelo T."/>
        </authorList>
    </citation>
    <scope>NUCLEOTIDE SEQUENCE [LARGE SCALE GENOMIC DNA]</scope>
    <source>
        <strain evidence="11">SAG AM-320-E07</strain>
    </source>
</reference>
<dbReference type="PANTHER" id="PTHR36844:SF1">
    <property type="entry name" value="PROTEASE PRSW"/>
    <property type="match status" value="1"/>
</dbReference>
<evidence type="ECO:0000256" key="8">
    <source>
        <dbReference type="ARBA" id="ARBA00022989"/>
    </source>
</evidence>
<comment type="caution">
    <text evidence="11">The sequence shown here is derived from an EMBL/GenBank/DDBJ whole genome shotgun (WGS) entry which is preliminary data.</text>
</comment>
<evidence type="ECO:0000256" key="3">
    <source>
        <dbReference type="ARBA" id="ARBA00018997"/>
    </source>
</evidence>
<evidence type="ECO:0000256" key="1">
    <source>
        <dbReference type="ARBA" id="ARBA00004651"/>
    </source>
</evidence>
<feature type="transmembrane region" description="Helical" evidence="10">
    <location>
        <begin position="133"/>
        <end position="155"/>
    </location>
</feature>
<evidence type="ECO:0000256" key="7">
    <source>
        <dbReference type="ARBA" id="ARBA00022801"/>
    </source>
</evidence>
<keyword evidence="11" id="KW-0482">Metalloprotease</keyword>
<evidence type="ECO:0000256" key="9">
    <source>
        <dbReference type="ARBA" id="ARBA00023136"/>
    </source>
</evidence>
<keyword evidence="9 10" id="KW-0472">Membrane</keyword>
<gene>
    <name evidence="11" type="ORF">ACFL6M_01120</name>
</gene>
<evidence type="ECO:0000313" key="11">
    <source>
        <dbReference type="EMBL" id="MFC1572174.1"/>
    </source>
</evidence>
<organism evidence="11 12">
    <name type="scientific">Eiseniibacteriota bacterium</name>
    <dbReference type="NCBI Taxonomy" id="2212470"/>
    <lineage>
        <taxon>Bacteria</taxon>
        <taxon>Candidatus Eiseniibacteriota</taxon>
    </lineage>
</organism>
<dbReference type="GO" id="GO:0008237">
    <property type="term" value="F:metallopeptidase activity"/>
    <property type="evidence" value="ECO:0007669"/>
    <property type="project" value="UniProtKB-KW"/>
</dbReference>
<dbReference type="EMBL" id="JBHPKH010000006">
    <property type="protein sequence ID" value="MFC1572174.1"/>
    <property type="molecule type" value="Genomic_DNA"/>
</dbReference>
<dbReference type="PANTHER" id="PTHR36844">
    <property type="entry name" value="PROTEASE PRSW"/>
    <property type="match status" value="1"/>
</dbReference>
<feature type="transmembrane region" description="Helical" evidence="10">
    <location>
        <begin position="34"/>
        <end position="53"/>
    </location>
</feature>
<evidence type="ECO:0000256" key="4">
    <source>
        <dbReference type="ARBA" id="ARBA00022475"/>
    </source>
</evidence>
<feature type="transmembrane region" description="Helical" evidence="10">
    <location>
        <begin position="6"/>
        <end position="22"/>
    </location>
</feature>
<dbReference type="Pfam" id="PF13367">
    <property type="entry name" value="PrsW-protease"/>
    <property type="match status" value="1"/>
</dbReference>
<keyword evidence="4" id="KW-1003">Cell membrane</keyword>
<feature type="transmembrane region" description="Helical" evidence="10">
    <location>
        <begin position="167"/>
        <end position="188"/>
    </location>
</feature>
<accession>A0ABV6YIL8</accession>
<keyword evidence="8 10" id="KW-1133">Transmembrane helix</keyword>
<dbReference type="InterPro" id="IPR026898">
    <property type="entry name" value="PrsW"/>
</dbReference>
<comment type="similarity">
    <text evidence="2">Belongs to the protease PrsW family.</text>
</comment>
<dbReference type="InterPro" id="IPR023596">
    <property type="entry name" value="Peptidase_PrsW_arch/bac"/>
</dbReference>
<evidence type="ECO:0000256" key="10">
    <source>
        <dbReference type="SAM" id="Phobius"/>
    </source>
</evidence>
<keyword evidence="7" id="KW-0378">Hydrolase</keyword>
<evidence type="ECO:0000256" key="5">
    <source>
        <dbReference type="ARBA" id="ARBA00022670"/>
    </source>
</evidence>
<protein>
    <recommendedName>
        <fullName evidence="3">Protease PrsW</fullName>
    </recommendedName>
</protein>
<keyword evidence="12" id="KW-1185">Reference proteome</keyword>
<keyword evidence="6 10" id="KW-0812">Transmembrane</keyword>
<feature type="transmembrane region" description="Helical" evidence="10">
    <location>
        <begin position="65"/>
        <end position="84"/>
    </location>
</feature>
<evidence type="ECO:0000313" key="12">
    <source>
        <dbReference type="Proteomes" id="UP001593833"/>
    </source>
</evidence>
<dbReference type="Proteomes" id="UP001593833">
    <property type="component" value="Unassembled WGS sequence"/>
</dbReference>
<dbReference type="PIRSF" id="PIRSF016933">
    <property type="entry name" value="PrsW"/>
    <property type="match status" value="1"/>
</dbReference>
<name>A0ABV6YIL8_UNCEI</name>
<comment type="subcellular location">
    <subcellularLocation>
        <location evidence="1">Cell membrane</location>
        <topology evidence="1">Multi-pass membrane protein</topology>
    </subcellularLocation>
</comment>